<feature type="domain" description="NTF2-like" evidence="2">
    <location>
        <begin position="23"/>
        <end position="160"/>
    </location>
</feature>
<keyword evidence="1" id="KW-0732">Signal</keyword>
<organism evidence="3 4">
    <name type="scientific">Salinomyces thailandicus</name>
    <dbReference type="NCBI Taxonomy" id="706561"/>
    <lineage>
        <taxon>Eukaryota</taxon>
        <taxon>Fungi</taxon>
        <taxon>Dikarya</taxon>
        <taxon>Ascomycota</taxon>
        <taxon>Pezizomycotina</taxon>
        <taxon>Dothideomycetes</taxon>
        <taxon>Dothideomycetidae</taxon>
        <taxon>Mycosphaerellales</taxon>
        <taxon>Teratosphaeriaceae</taxon>
        <taxon>Salinomyces</taxon>
    </lineage>
</organism>
<dbReference type="EMBL" id="NAJL01000027">
    <property type="protein sequence ID" value="TKA26628.1"/>
    <property type="molecule type" value="Genomic_DNA"/>
</dbReference>
<reference evidence="3 4" key="1">
    <citation type="submission" date="2017-03" db="EMBL/GenBank/DDBJ databases">
        <title>Genomes of endolithic fungi from Antarctica.</title>
        <authorList>
            <person name="Coleine C."/>
            <person name="Masonjones S."/>
            <person name="Stajich J.E."/>
        </authorList>
    </citation>
    <scope>NUCLEOTIDE SEQUENCE [LARGE SCALE GENOMIC DNA]</scope>
    <source>
        <strain evidence="3 4">CCFEE 6315</strain>
    </source>
</reference>
<gene>
    <name evidence="3" type="ORF">B0A50_04736</name>
</gene>
<feature type="signal peptide" evidence="1">
    <location>
        <begin position="1"/>
        <end position="18"/>
    </location>
</feature>
<evidence type="ECO:0000313" key="4">
    <source>
        <dbReference type="Proteomes" id="UP000308549"/>
    </source>
</evidence>
<evidence type="ECO:0000259" key="2">
    <source>
        <dbReference type="Pfam" id="PF26534"/>
    </source>
</evidence>
<dbReference type="Pfam" id="PF26534">
    <property type="entry name" value="NTF2_7"/>
    <property type="match status" value="1"/>
</dbReference>
<dbReference type="AlphaFoldDB" id="A0A4U0TWB3"/>
<dbReference type="InterPro" id="IPR058645">
    <property type="entry name" value="NTF2-like_dom_7"/>
</dbReference>
<sequence>MKSATLAFIVGCVSAAFAYPLQECLSQSEASTIIDKFISILDGQGYDGQSANATAISLIADDYIEISDSILSLTGRPLGGLAAASKAEWLSGILAHPDANIQTNDIIVGCNKIVWYWTFPSVGTGQYEVKGFNLLEINSDCQICRAYIEFNSIAWGLDTHEGPLCPSNSTR</sequence>
<accession>A0A4U0TWB3</accession>
<feature type="chain" id="PRO_5020679026" description="NTF2-like domain-containing protein" evidence="1">
    <location>
        <begin position="19"/>
        <end position="171"/>
    </location>
</feature>
<dbReference type="OrthoDB" id="5596743at2759"/>
<evidence type="ECO:0000256" key="1">
    <source>
        <dbReference type="SAM" id="SignalP"/>
    </source>
</evidence>
<comment type="caution">
    <text evidence="3">The sequence shown here is derived from an EMBL/GenBank/DDBJ whole genome shotgun (WGS) entry which is preliminary data.</text>
</comment>
<proteinExistence type="predicted"/>
<protein>
    <recommendedName>
        <fullName evidence="2">NTF2-like domain-containing protein</fullName>
    </recommendedName>
</protein>
<keyword evidence="4" id="KW-1185">Reference proteome</keyword>
<dbReference type="Proteomes" id="UP000308549">
    <property type="component" value="Unassembled WGS sequence"/>
</dbReference>
<name>A0A4U0TWB3_9PEZI</name>
<evidence type="ECO:0000313" key="3">
    <source>
        <dbReference type="EMBL" id="TKA26628.1"/>
    </source>
</evidence>